<keyword evidence="6 11" id="KW-0798">TonB box</keyword>
<dbReference type="EMBL" id="NEVQ01000019">
    <property type="protein sequence ID" value="OZI53132.1"/>
    <property type="molecule type" value="Genomic_DNA"/>
</dbReference>
<dbReference type="SUPFAM" id="SSF56935">
    <property type="entry name" value="Porins"/>
    <property type="match status" value="1"/>
</dbReference>
<keyword evidence="5 10" id="KW-0812">Transmembrane</keyword>
<dbReference type="Pfam" id="PF07715">
    <property type="entry name" value="Plug"/>
    <property type="match status" value="1"/>
</dbReference>
<evidence type="ECO:0000256" key="2">
    <source>
        <dbReference type="ARBA" id="ARBA00009810"/>
    </source>
</evidence>
<dbReference type="Proteomes" id="UP000216885">
    <property type="component" value="Unassembled WGS sequence"/>
</dbReference>
<keyword evidence="8" id="KW-0675">Receptor</keyword>
<feature type="chain" id="PRO_5012288964" description="TonB-dependent siderophore receptor" evidence="12">
    <location>
        <begin position="27"/>
        <end position="705"/>
    </location>
</feature>
<feature type="domain" description="TonB-dependent receptor plug" evidence="14">
    <location>
        <begin position="65"/>
        <end position="165"/>
    </location>
</feature>
<keyword evidence="16" id="KW-1185">Reference proteome</keyword>
<feature type="domain" description="TonB-dependent receptor-like beta-barrel" evidence="13">
    <location>
        <begin position="266"/>
        <end position="675"/>
    </location>
</feature>
<dbReference type="InterPro" id="IPR037066">
    <property type="entry name" value="Plug_dom_sf"/>
</dbReference>
<dbReference type="GO" id="GO:0009279">
    <property type="term" value="C:cell outer membrane"/>
    <property type="evidence" value="ECO:0007669"/>
    <property type="project" value="UniProtKB-SubCell"/>
</dbReference>
<dbReference type="InterPro" id="IPR039426">
    <property type="entry name" value="TonB-dep_rcpt-like"/>
</dbReference>
<evidence type="ECO:0008006" key="17">
    <source>
        <dbReference type="Google" id="ProtNLM"/>
    </source>
</evidence>
<comment type="similarity">
    <text evidence="2 10 11">Belongs to the TonB-dependent receptor family.</text>
</comment>
<feature type="signal peptide" evidence="12">
    <location>
        <begin position="1"/>
        <end position="26"/>
    </location>
</feature>
<evidence type="ECO:0000256" key="6">
    <source>
        <dbReference type="ARBA" id="ARBA00023077"/>
    </source>
</evidence>
<evidence type="ECO:0000259" key="14">
    <source>
        <dbReference type="Pfam" id="PF07715"/>
    </source>
</evidence>
<dbReference type="Gene3D" id="2.40.170.20">
    <property type="entry name" value="TonB-dependent receptor, beta-barrel domain"/>
    <property type="match status" value="1"/>
</dbReference>
<evidence type="ECO:0000256" key="1">
    <source>
        <dbReference type="ARBA" id="ARBA00004571"/>
    </source>
</evidence>
<comment type="subcellular location">
    <subcellularLocation>
        <location evidence="1 10">Cell outer membrane</location>
        <topology evidence="1 10">Multi-pass membrane protein</topology>
    </subcellularLocation>
</comment>
<evidence type="ECO:0000256" key="3">
    <source>
        <dbReference type="ARBA" id="ARBA00022448"/>
    </source>
</evidence>
<evidence type="ECO:0000313" key="16">
    <source>
        <dbReference type="Proteomes" id="UP000216885"/>
    </source>
</evidence>
<dbReference type="AlphaFoldDB" id="A0A261TVG0"/>
<dbReference type="GO" id="GO:0015344">
    <property type="term" value="F:siderophore uptake transmembrane transporter activity"/>
    <property type="evidence" value="ECO:0007669"/>
    <property type="project" value="TreeGrafter"/>
</dbReference>
<gene>
    <name evidence="15" type="ORF">CAL20_19235</name>
</gene>
<evidence type="ECO:0000256" key="5">
    <source>
        <dbReference type="ARBA" id="ARBA00022692"/>
    </source>
</evidence>
<dbReference type="PROSITE" id="PS52016">
    <property type="entry name" value="TONB_DEPENDENT_REC_3"/>
    <property type="match status" value="1"/>
</dbReference>
<evidence type="ECO:0000256" key="7">
    <source>
        <dbReference type="ARBA" id="ARBA00023136"/>
    </source>
</evidence>
<dbReference type="Pfam" id="PF00593">
    <property type="entry name" value="TonB_dep_Rec_b-barrel"/>
    <property type="match status" value="1"/>
</dbReference>
<keyword evidence="4 10" id="KW-1134">Transmembrane beta strand</keyword>
<dbReference type="PANTHER" id="PTHR32552:SF82">
    <property type="entry name" value="FCUA PROTEIN"/>
    <property type="match status" value="1"/>
</dbReference>
<dbReference type="PANTHER" id="PTHR32552">
    <property type="entry name" value="FERRICHROME IRON RECEPTOR-RELATED"/>
    <property type="match status" value="1"/>
</dbReference>
<dbReference type="Gene3D" id="2.170.130.10">
    <property type="entry name" value="TonB-dependent receptor, plug domain"/>
    <property type="match status" value="1"/>
</dbReference>
<keyword evidence="12" id="KW-0732">Signal</keyword>
<dbReference type="InterPro" id="IPR010105">
    <property type="entry name" value="TonB_sidphr_rcpt"/>
</dbReference>
<dbReference type="CDD" id="cd01347">
    <property type="entry name" value="ligand_gated_channel"/>
    <property type="match status" value="1"/>
</dbReference>
<proteinExistence type="inferred from homology"/>
<evidence type="ECO:0000256" key="10">
    <source>
        <dbReference type="PROSITE-ProRule" id="PRU01360"/>
    </source>
</evidence>
<dbReference type="InterPro" id="IPR012910">
    <property type="entry name" value="Plug_dom"/>
</dbReference>
<comment type="caution">
    <text evidence="15">The sequence shown here is derived from an EMBL/GenBank/DDBJ whole genome shotgun (WGS) entry which is preliminary data.</text>
</comment>
<keyword evidence="9 10" id="KW-0998">Cell outer membrane</keyword>
<evidence type="ECO:0000313" key="15">
    <source>
        <dbReference type="EMBL" id="OZI53132.1"/>
    </source>
</evidence>
<evidence type="ECO:0000256" key="4">
    <source>
        <dbReference type="ARBA" id="ARBA00022452"/>
    </source>
</evidence>
<keyword evidence="7 10" id="KW-0472">Membrane</keyword>
<dbReference type="GO" id="GO:0015891">
    <property type="term" value="P:siderophore transport"/>
    <property type="evidence" value="ECO:0007669"/>
    <property type="project" value="InterPro"/>
</dbReference>
<accession>A0A261TVG0</accession>
<name>A0A261TVG0_9BORD</name>
<evidence type="ECO:0000256" key="12">
    <source>
        <dbReference type="SAM" id="SignalP"/>
    </source>
</evidence>
<evidence type="ECO:0000256" key="8">
    <source>
        <dbReference type="ARBA" id="ARBA00023170"/>
    </source>
</evidence>
<evidence type="ECO:0000259" key="13">
    <source>
        <dbReference type="Pfam" id="PF00593"/>
    </source>
</evidence>
<protein>
    <recommendedName>
        <fullName evidence="17">TonB-dependent siderophore receptor</fullName>
    </recommendedName>
</protein>
<evidence type="ECO:0000256" key="9">
    <source>
        <dbReference type="ARBA" id="ARBA00023237"/>
    </source>
</evidence>
<dbReference type="GO" id="GO:0038023">
    <property type="term" value="F:signaling receptor activity"/>
    <property type="evidence" value="ECO:0007669"/>
    <property type="project" value="InterPro"/>
</dbReference>
<reference evidence="15 16" key="1">
    <citation type="submission" date="2017-05" db="EMBL/GenBank/DDBJ databases">
        <title>Complete and WGS of Bordetella genogroups.</title>
        <authorList>
            <person name="Spilker T."/>
            <person name="LiPuma J."/>
        </authorList>
    </citation>
    <scope>NUCLEOTIDE SEQUENCE [LARGE SCALE GENOMIC DNA]</scope>
    <source>
        <strain evidence="15 16">AU9919</strain>
    </source>
</reference>
<keyword evidence="3 10" id="KW-0813">Transport</keyword>
<dbReference type="InterPro" id="IPR000531">
    <property type="entry name" value="Beta-barrel_TonB"/>
</dbReference>
<dbReference type="InterPro" id="IPR036942">
    <property type="entry name" value="Beta-barrel_TonB_sf"/>
</dbReference>
<dbReference type="NCBIfam" id="TIGR01783">
    <property type="entry name" value="TonB-siderophor"/>
    <property type="match status" value="1"/>
</dbReference>
<evidence type="ECO:0000256" key="11">
    <source>
        <dbReference type="RuleBase" id="RU003357"/>
    </source>
</evidence>
<sequence length="705" mass="76363">MCHAGPRKLLPVVLGASMLIPLPLVAQDADTTTLAPVIVHGADDGENGLATAPVSNGALGTRNALNTPFSITSVGEEALADRQVSSLGEVFARDASVIAVGNSYNSRPSTLVVRGLQLDAFNSYKIDGMSIVNYGVELPLEQFERVDLLKGPGGFMYGFGSPGGIVNYVTKKPTEDFLASVDVGYRSDSIFQEHVDMGGRVGPDKRLGYRLNYTHEQGDTYNDGSINRDSFSLALDLRLTPDLLWTFEGLYQDRETDGTVQAVALPAARYTGNGLPDTISGRTQLSTDGSGYHAVSKFAKTGLQWKFAPTWTASVDYSFSQAIRTYKEETLNLLNEAGDYDDYMYDQKNAYRFNQLQAMVQGQFATGFLTHEVVLGAATQTQANDFNSNSFYGSIGYGNLYDGARPSPYTGSRTPQMYRGAEYEQDALFASDTISIGEHWSLLAGARYISYRQHSINAAGVAGEAYKKHPLTPTFALMYKPAAGTTVYASYVESLEQGSTVGSQYANAGATLAPLKSKQYEFGIKTAQSDWGASAALFRIERGTGYVNNANEYVQDGEGRIQGLELAGNVRVARDWDLQANAMWLSAKYQTGNAALEGNRLPGSARFIASGQVTYALPALPGLSVAAGVKYVGSSNLDSANNLTVPSYYTVDLGAVYRTRIATKNVVLRAAIDNLTNRRYWYYVGENSILPSPSRTVSLNAQVYF</sequence>
<organism evidence="15 16">
    <name type="scientific">Bordetella genomosp. 4</name>
    <dbReference type="NCBI Taxonomy" id="463044"/>
    <lineage>
        <taxon>Bacteria</taxon>
        <taxon>Pseudomonadati</taxon>
        <taxon>Pseudomonadota</taxon>
        <taxon>Betaproteobacteria</taxon>
        <taxon>Burkholderiales</taxon>
        <taxon>Alcaligenaceae</taxon>
        <taxon>Bordetella</taxon>
    </lineage>
</organism>